<dbReference type="EMBL" id="JABSTQ010007026">
    <property type="protein sequence ID" value="KAG0436327.1"/>
    <property type="molecule type" value="Genomic_DNA"/>
</dbReference>
<organism evidence="1 2">
    <name type="scientific">Ixodes persulcatus</name>
    <name type="common">Taiga tick</name>
    <dbReference type="NCBI Taxonomy" id="34615"/>
    <lineage>
        <taxon>Eukaryota</taxon>
        <taxon>Metazoa</taxon>
        <taxon>Ecdysozoa</taxon>
        <taxon>Arthropoda</taxon>
        <taxon>Chelicerata</taxon>
        <taxon>Arachnida</taxon>
        <taxon>Acari</taxon>
        <taxon>Parasitiformes</taxon>
        <taxon>Ixodida</taxon>
        <taxon>Ixodoidea</taxon>
        <taxon>Ixodidae</taxon>
        <taxon>Ixodinae</taxon>
        <taxon>Ixodes</taxon>
    </lineage>
</organism>
<accession>A0AC60QQH5</accession>
<reference evidence="1 2" key="1">
    <citation type="journal article" date="2020" name="Cell">
        <title>Large-Scale Comparative Analyses of Tick Genomes Elucidate Their Genetic Diversity and Vector Capacities.</title>
        <authorList>
            <consortium name="Tick Genome and Microbiome Consortium (TIGMIC)"/>
            <person name="Jia N."/>
            <person name="Wang J."/>
            <person name="Shi W."/>
            <person name="Du L."/>
            <person name="Sun Y."/>
            <person name="Zhan W."/>
            <person name="Jiang J.F."/>
            <person name="Wang Q."/>
            <person name="Zhang B."/>
            <person name="Ji P."/>
            <person name="Bell-Sakyi L."/>
            <person name="Cui X.M."/>
            <person name="Yuan T.T."/>
            <person name="Jiang B.G."/>
            <person name="Yang W.F."/>
            <person name="Lam T.T."/>
            <person name="Chang Q.C."/>
            <person name="Ding S.J."/>
            <person name="Wang X.J."/>
            <person name="Zhu J.G."/>
            <person name="Ruan X.D."/>
            <person name="Zhao L."/>
            <person name="Wei J.T."/>
            <person name="Ye R.Z."/>
            <person name="Que T.C."/>
            <person name="Du C.H."/>
            <person name="Zhou Y.H."/>
            <person name="Cheng J.X."/>
            <person name="Dai P.F."/>
            <person name="Guo W.B."/>
            <person name="Han X.H."/>
            <person name="Huang E.J."/>
            <person name="Li L.F."/>
            <person name="Wei W."/>
            <person name="Gao Y.C."/>
            <person name="Liu J.Z."/>
            <person name="Shao H.Z."/>
            <person name="Wang X."/>
            <person name="Wang C.C."/>
            <person name="Yang T.C."/>
            <person name="Huo Q.B."/>
            <person name="Li W."/>
            <person name="Chen H.Y."/>
            <person name="Chen S.E."/>
            <person name="Zhou L.G."/>
            <person name="Ni X.B."/>
            <person name="Tian J.H."/>
            <person name="Sheng Y."/>
            <person name="Liu T."/>
            <person name="Pan Y.S."/>
            <person name="Xia L.Y."/>
            <person name="Li J."/>
            <person name="Zhao F."/>
            <person name="Cao W.C."/>
        </authorList>
    </citation>
    <scope>NUCLEOTIDE SEQUENCE [LARGE SCALE GENOMIC DNA]</scope>
    <source>
        <strain evidence="1">Iper-2018</strain>
    </source>
</reference>
<evidence type="ECO:0000313" key="1">
    <source>
        <dbReference type="EMBL" id="KAG0436327.1"/>
    </source>
</evidence>
<gene>
    <name evidence="1" type="ORF">HPB47_018012</name>
</gene>
<name>A0AC60QQH5_IXOPE</name>
<evidence type="ECO:0000313" key="2">
    <source>
        <dbReference type="Proteomes" id="UP000805193"/>
    </source>
</evidence>
<dbReference type="Proteomes" id="UP000805193">
    <property type="component" value="Unassembled WGS sequence"/>
</dbReference>
<comment type="caution">
    <text evidence="1">The sequence shown here is derived from an EMBL/GenBank/DDBJ whole genome shotgun (WGS) entry which is preliminary data.</text>
</comment>
<protein>
    <submittedName>
        <fullName evidence="1">Uncharacterized protein</fullName>
    </submittedName>
</protein>
<keyword evidence="2" id="KW-1185">Reference proteome</keyword>
<sequence>MDARLTQAALQVVKSHTTHQAYPSAEDVPPLFSSDQLMHSNYRTKVGVSDREELQVTKLMLSAIRTDVYGAARWTHIHHNHTDHVMATTRNGVHVWRFNSPNAELRTRDAMFRFNSGSDEIVDAILFVRNEKNLQTMYLALVIKAGQTAKLVAYEVDFAGQAMLFSLPLGEVPLKIRWLQSQQEGTLVVLFPSAFADIGFTDIRQDLTDIALFRVGFESFLAIAGFKDQFLYVWRGGGFHLRQVFAIRDGFQWHPVALGSCRDDVLLTLATNDATYPMKLFAWSSELRQFMEIQRGTVPLGGFLALKDSLSSFSLKDNAWLFFTDALKGVSMGFAKLPQGLSMEGSPVSMNKLHARMPELQRAISEIGFNLRRLTSSLKGLTTFARPLEILKDSALEGTMNGIKLSSLVTLAGTHYVSAPKSFAVVNVVKELSAQSVDGVDIVKAVATSLNVVDDQVASGVVKFTKDVHATSVFAPVLNGIDVGDIGGRFVRMDWPASITGFKHFAGGFEARKHLHVFGRLNHLAVPQDLFLKDVEQIVKGRKSFRRLVTTVTTVDGLVDGISIPNDIYRVTDASAIDVPLAFANGIKATRDVVVAGTLDQIDLSDFASYAFKQPTKVVKTNVIFKSPVTVRKSVQVNAKVNSVLLDSLYNDAIFPTGDPIITMAGRKTFHNGAHISRMTVKGTVNGYNLLEDLMATEDHQDVGVFITGTKTLAGPVVFEKDLNSTTGIVDDVPVFRVFAGRITLHSEQNITAEPLFLDTVRVGHLYALGRIQGLSFPQDLVLKSVPQQVYGTKHMVHGLSAALLDSRIQVSVKGQVGGVDIVDIDRRRVTLSRHQVVSGPLSVGNVTMSSLNAVLMNGRPVQDFLQNVMSRTRPQVVIASKIFSGILKSSAPVSTMKGVNGVSLKLINTNAVGLRGQSVIGAPVAMKDIFVVLGKMSIRGMLDGRDLNTFEADTVPKRGHYHFKKNVKVLGDLPHLGHINGIDLSVLDMLVAKEDRENVIHSDLDVQNVASVETDINVEGLVNGHKLRYLKDRAICHARHHDIHGTKVIRGPVEFLNSLDVRHYDNRSLSALFNDIVLLDGHFTTAPKTFNDLLLEGSIKAKHAHLKGHVNGVALDTVLMDAVWINGKCELYACPYQQLHSPTFDELQVPGHVPVSDLVNGHNLPQALKNTLLVHSNQTVPGTKDLQSTVFTKNVLPRRVNGASFHQEVVTLQTPQTVLSTIAPSNVIAPNVNVKGLINGIDFNQLVRDAVYLNVPQTIPAALELNTVVAEKNIKLVGTLNKVQLPQLHKDLSLFERAANQLGTVMGQKIGEHEVVLDRLSCFLTDSYSSADHFVLHQSLDVEATLVDAESNVYHLRLLDSHVGQPVAQAFHFGWSGVDQRWHLESSVTSDEGRRIYFRLEGKLLWLEEPLLNSRAKRGILTDGAAVLYNFGDVHSMSAVAADATSAIVASLTKNGVLDVFSFTLQRSEPTIIGTINPGQGAQAVKLFAFKGAVYAVVSTYDPQACLVENIRSAVYLRTGGDRWTVIQRVYGGAAIESFSKNERLYAVFTDVDVYSHCGEPSLIKVYRTCAGKSSPFELFQTLSVVSVSKLAVVHFGARLDVYMAAANHTTVAVYRLQGESGFGLVAAITVTQLTDVDLFVLEGDLYLIVAQGHSTDSTGKTIVYRAATQGAKETFRRYQLT</sequence>
<proteinExistence type="predicted"/>